<dbReference type="CDD" id="cd05791">
    <property type="entry name" value="S1_CSL4"/>
    <property type="match status" value="1"/>
</dbReference>
<evidence type="ECO:0000313" key="7">
    <source>
        <dbReference type="Proteomes" id="UP001627154"/>
    </source>
</evidence>
<evidence type="ECO:0000256" key="3">
    <source>
        <dbReference type="ARBA" id="ARBA00022835"/>
    </source>
</evidence>
<accession>A0ABD2WT92</accession>
<sequence length="198" mass="22023">MNPKYPIICSPGQRLCQANKQYIAGQGTYEELGYIYSKFAGTVKVIEKDETYTIEAHGLPDPTIVPAPGDIITALVTLVNQRFAKCDIKCVGDVTLSKKYRGILRREEVRATEKDRIEMYKSFRPGDIILARVLPMTEAHTFQLTTAEDELGVVIAESAEGAQMVPVSWTEMQCSKTSIREPRKVAKVVPEDVALGKK</sequence>
<keyword evidence="2" id="KW-0963">Cytoplasm</keyword>
<feature type="domain" description="Exosome complex component CSL4 C-terminal" evidence="4">
    <location>
        <begin position="96"/>
        <end position="134"/>
    </location>
</feature>
<gene>
    <name evidence="6" type="ORF">TKK_009692</name>
</gene>
<comment type="caution">
    <text evidence="6">The sequence shown here is derived from an EMBL/GenBank/DDBJ whole genome shotgun (WGS) entry which is preliminary data.</text>
</comment>
<dbReference type="SUPFAM" id="SSF110324">
    <property type="entry name" value="Ribosomal L27 protein-like"/>
    <property type="match status" value="1"/>
</dbReference>
<dbReference type="EMBL" id="JBJJXI010000072">
    <property type="protein sequence ID" value="KAL3396262.1"/>
    <property type="molecule type" value="Genomic_DNA"/>
</dbReference>
<organism evidence="6 7">
    <name type="scientific">Trichogramma kaykai</name>
    <dbReference type="NCBI Taxonomy" id="54128"/>
    <lineage>
        <taxon>Eukaryota</taxon>
        <taxon>Metazoa</taxon>
        <taxon>Ecdysozoa</taxon>
        <taxon>Arthropoda</taxon>
        <taxon>Hexapoda</taxon>
        <taxon>Insecta</taxon>
        <taxon>Pterygota</taxon>
        <taxon>Neoptera</taxon>
        <taxon>Endopterygota</taxon>
        <taxon>Hymenoptera</taxon>
        <taxon>Apocrita</taxon>
        <taxon>Proctotrupomorpha</taxon>
        <taxon>Chalcidoidea</taxon>
        <taxon>Trichogrammatidae</taxon>
        <taxon>Trichogramma</taxon>
    </lineage>
</organism>
<protein>
    <recommendedName>
        <fullName evidence="8">S1 motif domain-containing protein</fullName>
    </recommendedName>
</protein>
<dbReference type="Gene3D" id="2.40.50.140">
    <property type="entry name" value="Nucleic acid-binding proteins"/>
    <property type="match status" value="1"/>
</dbReference>
<dbReference type="InterPro" id="IPR025721">
    <property type="entry name" value="Exosome_cplx_N_dom"/>
</dbReference>
<evidence type="ECO:0000256" key="2">
    <source>
        <dbReference type="ARBA" id="ARBA00022490"/>
    </source>
</evidence>
<dbReference type="InterPro" id="IPR012340">
    <property type="entry name" value="NA-bd_OB-fold"/>
</dbReference>
<proteinExistence type="predicted"/>
<dbReference type="GO" id="GO:0000178">
    <property type="term" value="C:exosome (RNase complex)"/>
    <property type="evidence" value="ECO:0007669"/>
    <property type="project" value="UniProtKB-KW"/>
</dbReference>
<dbReference type="SUPFAM" id="SSF50249">
    <property type="entry name" value="Nucleic acid-binding proteins"/>
    <property type="match status" value="1"/>
</dbReference>
<dbReference type="Gene3D" id="2.40.50.100">
    <property type="match status" value="1"/>
</dbReference>
<dbReference type="Pfam" id="PF14382">
    <property type="entry name" value="ECR1_N"/>
    <property type="match status" value="1"/>
</dbReference>
<feature type="domain" description="Exosome complex component N-terminal" evidence="5">
    <location>
        <begin position="8"/>
        <end position="45"/>
    </location>
</feature>
<dbReference type="FunFam" id="2.40.50.140:FF:000198">
    <property type="entry name" value="Exosome complex component CSL4"/>
    <property type="match status" value="1"/>
</dbReference>
<dbReference type="InterPro" id="IPR019495">
    <property type="entry name" value="EXOSC1_C"/>
</dbReference>
<dbReference type="GO" id="GO:0005730">
    <property type="term" value="C:nucleolus"/>
    <property type="evidence" value="ECO:0007669"/>
    <property type="project" value="UniProtKB-SubCell"/>
</dbReference>
<evidence type="ECO:0000313" key="6">
    <source>
        <dbReference type="EMBL" id="KAL3396262.1"/>
    </source>
</evidence>
<dbReference type="AlphaFoldDB" id="A0ABD2WT92"/>
<name>A0ABD2WT92_9HYME</name>
<keyword evidence="3" id="KW-0271">Exosome</keyword>
<dbReference type="Pfam" id="PF10447">
    <property type="entry name" value="EXOSC1"/>
    <property type="match status" value="1"/>
</dbReference>
<dbReference type="PANTHER" id="PTHR12686:SF8">
    <property type="entry name" value="EXOSOME COMPLEX COMPONENT CSL4"/>
    <property type="match status" value="1"/>
</dbReference>
<dbReference type="Proteomes" id="UP001627154">
    <property type="component" value="Unassembled WGS sequence"/>
</dbReference>
<evidence type="ECO:0008006" key="8">
    <source>
        <dbReference type="Google" id="ProtNLM"/>
    </source>
</evidence>
<comment type="subcellular location">
    <subcellularLocation>
        <location evidence="1">Nucleus</location>
        <location evidence="1">Nucleolus</location>
    </subcellularLocation>
</comment>
<dbReference type="InterPro" id="IPR039771">
    <property type="entry name" value="Csl4"/>
</dbReference>
<keyword evidence="7" id="KW-1185">Reference proteome</keyword>
<evidence type="ECO:0000256" key="1">
    <source>
        <dbReference type="ARBA" id="ARBA00004604"/>
    </source>
</evidence>
<evidence type="ECO:0000259" key="5">
    <source>
        <dbReference type="Pfam" id="PF14382"/>
    </source>
</evidence>
<dbReference type="PANTHER" id="PTHR12686">
    <property type="entry name" value="3'-5' EXORIBONUCLEASE CSL4-RELATED"/>
    <property type="match status" value="1"/>
</dbReference>
<evidence type="ECO:0000259" key="4">
    <source>
        <dbReference type="Pfam" id="PF10447"/>
    </source>
</evidence>
<reference evidence="6 7" key="1">
    <citation type="journal article" date="2024" name="bioRxiv">
        <title>A reference genome for Trichogramma kaykai: A tiny desert-dwelling parasitoid wasp with competing sex-ratio distorters.</title>
        <authorList>
            <person name="Culotta J."/>
            <person name="Lindsey A.R."/>
        </authorList>
    </citation>
    <scope>NUCLEOTIDE SEQUENCE [LARGE SCALE GENOMIC DNA]</scope>
    <source>
        <strain evidence="6 7">KSX58</strain>
    </source>
</reference>